<comment type="similarity">
    <text evidence="1">Belongs to the SPT2 family.</text>
</comment>
<keyword evidence="2" id="KW-0175">Coiled coil</keyword>
<gene>
    <name evidence="4" type="primary">KAFR0B02460</name>
    <name evidence="4" type="ORF">KAFR_0B02460</name>
</gene>
<dbReference type="GO" id="GO:0042393">
    <property type="term" value="F:histone binding"/>
    <property type="evidence" value="ECO:0007669"/>
    <property type="project" value="EnsemblFungi"/>
</dbReference>
<dbReference type="GO" id="GO:0000122">
    <property type="term" value="P:negative regulation of transcription by RNA polymerase II"/>
    <property type="evidence" value="ECO:0007669"/>
    <property type="project" value="EnsemblFungi"/>
</dbReference>
<sequence length="325" mass="37995">MSFLSKLSELRKTTPPARKLTPTATASKNKSEEFTLLPKNYVRDEDPAVRRLKELRRKEQAINNVISKKPRARKRPSSGPKNKVAKEDGGDIGTVYKKKIGSNTTVSRPQVKKPAPLKKMSFEELMKQAENNATISPTVKSEAKHETSSANRIMKPNFKHSSSKLNPRHKIDARAKIEPGKEKPVRLSLPKNKFAQPNDRIRKELESRKKHKQGYRRNELDEEDSDLSDFIEHSDDDDRYKRRTLTSYDDPGYDRDEIWAMFNRGKKRDPYAYDDYDEGDDMEANEMEILEEEEYARKMAKLEDKREEAWLRRREEEKKRLKGKK</sequence>
<dbReference type="STRING" id="1071382.H2AQ94"/>
<dbReference type="GO" id="GO:0031507">
    <property type="term" value="P:heterochromatin formation"/>
    <property type="evidence" value="ECO:0007669"/>
    <property type="project" value="EnsemblFungi"/>
</dbReference>
<dbReference type="Pfam" id="PF08243">
    <property type="entry name" value="SPT2"/>
    <property type="match status" value="1"/>
</dbReference>
<dbReference type="InParanoid" id="H2AQ94"/>
<evidence type="ECO:0000313" key="5">
    <source>
        <dbReference type="Proteomes" id="UP000005220"/>
    </source>
</evidence>
<dbReference type="GO" id="GO:0140713">
    <property type="term" value="F:histone chaperone activity"/>
    <property type="evidence" value="ECO:0007669"/>
    <property type="project" value="EnsemblFungi"/>
</dbReference>
<dbReference type="InterPro" id="IPR013256">
    <property type="entry name" value="Chromatin_SPT2"/>
</dbReference>
<proteinExistence type="inferred from homology"/>
<feature type="compositionally biased region" description="Basic residues" evidence="3">
    <location>
        <begin position="157"/>
        <end position="168"/>
    </location>
</feature>
<evidence type="ECO:0000256" key="2">
    <source>
        <dbReference type="ARBA" id="ARBA00023054"/>
    </source>
</evidence>
<dbReference type="GO" id="GO:0000217">
    <property type="term" value="F:DNA secondary structure binding"/>
    <property type="evidence" value="ECO:0007669"/>
    <property type="project" value="EnsemblFungi"/>
</dbReference>
<dbReference type="HOGENOM" id="CLU_069667_0_0_1"/>
<dbReference type="PANTHER" id="PTHR22691:SF8">
    <property type="entry name" value="PROTEIN SPT2 HOMOLOG"/>
    <property type="match status" value="1"/>
</dbReference>
<feature type="compositionally biased region" description="Basic and acidic residues" evidence="3">
    <location>
        <begin position="230"/>
        <end position="240"/>
    </location>
</feature>
<dbReference type="Proteomes" id="UP000005220">
    <property type="component" value="Chromosome 2"/>
</dbReference>
<evidence type="ECO:0000313" key="4">
    <source>
        <dbReference type="EMBL" id="CCF56544.1"/>
    </source>
</evidence>
<dbReference type="GO" id="GO:0140673">
    <property type="term" value="P:transcription elongation-coupled chromatin remodeling"/>
    <property type="evidence" value="ECO:0007669"/>
    <property type="project" value="EnsemblFungi"/>
</dbReference>
<dbReference type="AlphaFoldDB" id="H2AQ94"/>
<feature type="region of interest" description="Disordered" evidence="3">
    <location>
        <begin position="1"/>
        <end position="32"/>
    </location>
</feature>
<accession>H2AQ94</accession>
<feature type="compositionally biased region" description="Polar residues" evidence="3">
    <location>
        <begin position="130"/>
        <end position="139"/>
    </location>
</feature>
<dbReference type="eggNOG" id="ENOG502QRG5">
    <property type="taxonomic scope" value="Eukaryota"/>
</dbReference>
<dbReference type="GeneID" id="13882926"/>
<dbReference type="SMART" id="SM00784">
    <property type="entry name" value="SPT2"/>
    <property type="match status" value="1"/>
</dbReference>
<reference evidence="4 5" key="1">
    <citation type="journal article" date="2011" name="Proc. Natl. Acad. Sci. U.S.A.">
        <title>Evolutionary erosion of yeast sex chromosomes by mating-type switching accidents.</title>
        <authorList>
            <person name="Gordon J.L."/>
            <person name="Armisen D."/>
            <person name="Proux-Wera E."/>
            <person name="Oheigeartaigh S.S."/>
            <person name="Byrne K.P."/>
            <person name="Wolfe K.H."/>
        </authorList>
    </citation>
    <scope>NUCLEOTIDE SEQUENCE [LARGE SCALE GENOMIC DNA]</scope>
    <source>
        <strain evidence="5">ATCC 22294 / BCRC 22015 / CBS 2517 / CECT 1963 / NBRC 1671 / NRRL Y-8276</strain>
    </source>
</reference>
<dbReference type="GO" id="GO:0006360">
    <property type="term" value="P:transcription by RNA polymerase I"/>
    <property type="evidence" value="ECO:0007669"/>
    <property type="project" value="TreeGrafter"/>
</dbReference>
<evidence type="ECO:0000256" key="3">
    <source>
        <dbReference type="SAM" id="MobiDB-lite"/>
    </source>
</evidence>
<evidence type="ECO:0008006" key="6">
    <source>
        <dbReference type="Google" id="ProtNLM"/>
    </source>
</evidence>
<dbReference type="KEGG" id="kaf:KAFR_0B02460"/>
<feature type="compositionally biased region" description="Basic and acidic residues" evidence="3">
    <location>
        <begin position="169"/>
        <end position="185"/>
    </location>
</feature>
<dbReference type="GO" id="GO:0005829">
    <property type="term" value="C:cytosol"/>
    <property type="evidence" value="ECO:0007669"/>
    <property type="project" value="EnsemblFungi"/>
</dbReference>
<dbReference type="GO" id="GO:0005730">
    <property type="term" value="C:nucleolus"/>
    <property type="evidence" value="ECO:0007669"/>
    <property type="project" value="TreeGrafter"/>
</dbReference>
<feature type="region of interest" description="Disordered" evidence="3">
    <location>
        <begin position="130"/>
        <end position="247"/>
    </location>
</feature>
<dbReference type="RefSeq" id="XP_003955679.1">
    <property type="nucleotide sequence ID" value="XM_003955630.1"/>
</dbReference>
<feature type="compositionally biased region" description="Acidic residues" evidence="3">
    <location>
        <begin position="220"/>
        <end position="229"/>
    </location>
</feature>
<name>H2AQ94_KAZAF</name>
<dbReference type="PANTHER" id="PTHR22691">
    <property type="entry name" value="YEAST SPT2-RELATED"/>
    <property type="match status" value="1"/>
</dbReference>
<dbReference type="EMBL" id="HE650822">
    <property type="protein sequence ID" value="CCF56544.1"/>
    <property type="molecule type" value="Genomic_DNA"/>
</dbReference>
<organism evidence="4 5">
    <name type="scientific">Kazachstania africana (strain ATCC 22294 / BCRC 22015 / CBS 2517 / CECT 1963 / NBRC 1671 / NRRL Y-8276)</name>
    <name type="common">Yeast</name>
    <name type="synonym">Kluyveromyces africanus</name>
    <dbReference type="NCBI Taxonomy" id="1071382"/>
    <lineage>
        <taxon>Eukaryota</taxon>
        <taxon>Fungi</taxon>
        <taxon>Dikarya</taxon>
        <taxon>Ascomycota</taxon>
        <taxon>Saccharomycotina</taxon>
        <taxon>Saccharomycetes</taxon>
        <taxon>Saccharomycetales</taxon>
        <taxon>Saccharomycetaceae</taxon>
        <taxon>Kazachstania</taxon>
    </lineage>
</organism>
<evidence type="ECO:0000256" key="1">
    <source>
        <dbReference type="ARBA" id="ARBA00006461"/>
    </source>
</evidence>
<dbReference type="FunCoup" id="H2AQ94">
    <property type="interactions" value="501"/>
</dbReference>
<protein>
    <recommendedName>
        <fullName evidence="6">SPT2 chromatin protein</fullName>
    </recommendedName>
</protein>
<dbReference type="OrthoDB" id="4035998at2759"/>
<feature type="region of interest" description="Disordered" evidence="3">
    <location>
        <begin position="52"/>
        <end position="117"/>
    </location>
</feature>
<dbReference type="GO" id="GO:0006334">
    <property type="term" value="P:nucleosome assembly"/>
    <property type="evidence" value="ECO:0007669"/>
    <property type="project" value="TreeGrafter"/>
</dbReference>
<keyword evidence="5" id="KW-1185">Reference proteome</keyword>